<reference evidence="1" key="2">
    <citation type="journal article" date="2015" name="Data Brief">
        <title>Shoot transcriptome of the giant reed, Arundo donax.</title>
        <authorList>
            <person name="Barrero R.A."/>
            <person name="Guerrero F.D."/>
            <person name="Moolhuijzen P."/>
            <person name="Goolsby J.A."/>
            <person name="Tidwell J."/>
            <person name="Bellgard S.E."/>
            <person name="Bellgard M.I."/>
        </authorList>
    </citation>
    <scope>NUCLEOTIDE SEQUENCE</scope>
    <source>
        <tissue evidence="1">Shoot tissue taken approximately 20 cm above the soil surface</tissue>
    </source>
</reference>
<sequence length="89" mass="9748">MTGANRQRVLLQIIGEGCQHCTISVNREKQKGWGNRNGQICVCGGGKRFCPMTNAPVTAYLTDSGLRCKCQYNWAGMYYVQGTVKAASV</sequence>
<evidence type="ECO:0000313" key="1">
    <source>
        <dbReference type="EMBL" id="JAD52815.1"/>
    </source>
</evidence>
<name>A0A0A9AV65_ARUDO</name>
<proteinExistence type="predicted"/>
<reference evidence="1" key="1">
    <citation type="submission" date="2014-09" db="EMBL/GenBank/DDBJ databases">
        <authorList>
            <person name="Magalhaes I.L.F."/>
            <person name="Oliveira U."/>
            <person name="Santos F.R."/>
            <person name="Vidigal T.H.D.A."/>
            <person name="Brescovit A.D."/>
            <person name="Santos A.J."/>
        </authorList>
    </citation>
    <scope>NUCLEOTIDE SEQUENCE</scope>
    <source>
        <tissue evidence="1">Shoot tissue taken approximately 20 cm above the soil surface</tissue>
    </source>
</reference>
<organism evidence="1">
    <name type="scientific">Arundo donax</name>
    <name type="common">Giant reed</name>
    <name type="synonym">Donax arundinaceus</name>
    <dbReference type="NCBI Taxonomy" id="35708"/>
    <lineage>
        <taxon>Eukaryota</taxon>
        <taxon>Viridiplantae</taxon>
        <taxon>Streptophyta</taxon>
        <taxon>Embryophyta</taxon>
        <taxon>Tracheophyta</taxon>
        <taxon>Spermatophyta</taxon>
        <taxon>Magnoliopsida</taxon>
        <taxon>Liliopsida</taxon>
        <taxon>Poales</taxon>
        <taxon>Poaceae</taxon>
        <taxon>PACMAD clade</taxon>
        <taxon>Arundinoideae</taxon>
        <taxon>Arundineae</taxon>
        <taxon>Arundo</taxon>
    </lineage>
</organism>
<dbReference type="EMBL" id="GBRH01245080">
    <property type="protein sequence ID" value="JAD52815.1"/>
    <property type="molecule type" value="Transcribed_RNA"/>
</dbReference>
<accession>A0A0A9AV65</accession>
<protein>
    <submittedName>
        <fullName evidence="1">Uncharacterized protein</fullName>
    </submittedName>
</protein>
<dbReference type="AlphaFoldDB" id="A0A0A9AV65"/>